<comment type="caution">
    <text evidence="2">The sequence shown here is derived from an EMBL/GenBank/DDBJ whole genome shotgun (WGS) entry which is preliminary data.</text>
</comment>
<proteinExistence type="predicted"/>
<evidence type="ECO:0000256" key="1">
    <source>
        <dbReference type="SAM" id="Phobius"/>
    </source>
</evidence>
<feature type="transmembrane region" description="Helical" evidence="1">
    <location>
        <begin position="51"/>
        <end position="70"/>
    </location>
</feature>
<keyword evidence="1" id="KW-1133">Transmembrane helix</keyword>
<dbReference type="OrthoDB" id="10546862at2759"/>
<evidence type="ECO:0000313" key="3">
    <source>
        <dbReference type="Proteomes" id="UP000824120"/>
    </source>
</evidence>
<sequence length="119" mass="13619">MNEDRVIYIKMLSGRLSAKKLSANALTDFNELRSSFRISIRAVLFSFKMRCFASFAASIFLAAIITWAFLRAKTLVVSKPMPLAPPVDKMHDRININYFKLTRSTAQSIIINTIRQQYP</sequence>
<keyword evidence="1" id="KW-0472">Membrane</keyword>
<evidence type="ECO:0000313" key="2">
    <source>
        <dbReference type="EMBL" id="KAG5582509.1"/>
    </source>
</evidence>
<keyword evidence="1" id="KW-0812">Transmembrane</keyword>
<dbReference type="Proteomes" id="UP000824120">
    <property type="component" value="Chromosome 10"/>
</dbReference>
<name>A0A9J5X544_SOLCO</name>
<protein>
    <submittedName>
        <fullName evidence="2">Uncharacterized protein</fullName>
    </submittedName>
</protein>
<dbReference type="EMBL" id="JACXVP010000010">
    <property type="protein sequence ID" value="KAG5582509.1"/>
    <property type="molecule type" value="Genomic_DNA"/>
</dbReference>
<reference evidence="2 3" key="1">
    <citation type="submission" date="2020-09" db="EMBL/GenBank/DDBJ databases">
        <title>De no assembly of potato wild relative species, Solanum commersonii.</title>
        <authorList>
            <person name="Cho K."/>
        </authorList>
    </citation>
    <scope>NUCLEOTIDE SEQUENCE [LARGE SCALE GENOMIC DNA]</scope>
    <source>
        <strain evidence="2">LZ3.2</strain>
        <tissue evidence="2">Leaf</tissue>
    </source>
</reference>
<organism evidence="2 3">
    <name type="scientific">Solanum commersonii</name>
    <name type="common">Commerson's wild potato</name>
    <name type="synonym">Commerson's nightshade</name>
    <dbReference type="NCBI Taxonomy" id="4109"/>
    <lineage>
        <taxon>Eukaryota</taxon>
        <taxon>Viridiplantae</taxon>
        <taxon>Streptophyta</taxon>
        <taxon>Embryophyta</taxon>
        <taxon>Tracheophyta</taxon>
        <taxon>Spermatophyta</taxon>
        <taxon>Magnoliopsida</taxon>
        <taxon>eudicotyledons</taxon>
        <taxon>Gunneridae</taxon>
        <taxon>Pentapetalae</taxon>
        <taxon>asterids</taxon>
        <taxon>lamiids</taxon>
        <taxon>Solanales</taxon>
        <taxon>Solanaceae</taxon>
        <taxon>Solanoideae</taxon>
        <taxon>Solaneae</taxon>
        <taxon>Solanum</taxon>
    </lineage>
</organism>
<gene>
    <name evidence="2" type="ORF">H5410_053136</name>
</gene>
<dbReference type="AlphaFoldDB" id="A0A9J5X544"/>
<accession>A0A9J5X544</accession>
<keyword evidence="3" id="KW-1185">Reference proteome</keyword>